<evidence type="ECO:0000259" key="4">
    <source>
        <dbReference type="PROSITE" id="PS51722"/>
    </source>
</evidence>
<dbReference type="GO" id="GO:0003746">
    <property type="term" value="F:translation elongation factor activity"/>
    <property type="evidence" value="ECO:0007669"/>
    <property type="project" value="UniProtKB-KW"/>
</dbReference>
<dbReference type="AlphaFoldDB" id="Q95UT9"/>
<dbReference type="InterPro" id="IPR004161">
    <property type="entry name" value="EFTu-like_2"/>
</dbReference>
<comment type="similarity">
    <text evidence="1">Belongs to the TRAFAC class translation factor GTPase superfamily. Classic translation factor GTPase family. EF-Tu/EF-1A subfamily.</text>
</comment>
<dbReference type="SUPFAM" id="SSF52540">
    <property type="entry name" value="P-loop containing nucleoside triphosphate hydrolases"/>
    <property type="match status" value="1"/>
</dbReference>
<dbReference type="GO" id="GO:0003924">
    <property type="term" value="F:GTPase activity"/>
    <property type="evidence" value="ECO:0007669"/>
    <property type="project" value="InterPro"/>
</dbReference>
<dbReference type="CDD" id="cd01883">
    <property type="entry name" value="EF1_alpha"/>
    <property type="match status" value="1"/>
</dbReference>
<keyword evidence="2" id="KW-0547">Nucleotide-binding</keyword>
<dbReference type="FunFam" id="2.40.30.10:FF:000115">
    <property type="entry name" value="Eukaryotic translation elongation factor 1 alpha"/>
    <property type="match status" value="1"/>
</dbReference>
<proteinExistence type="evidence at transcript level"/>
<sequence>MTDGKQHVSIVICGHVDAGKSTTTGRLIFELGGIPEREMQKLKDEAERLGKGSFAFAFYMDRQKEERERGVTIACTTKEFFTATKHYTVIDAPGHRDFIKNMITGASQADVALLMVPCDGNFTAAIAKGNHKAGEVQGQTRQHAVLINLLGVKQLIVGCNKMDCDVAGYGEARFKEVRDEMVHMLIKVGWKKSFVEESVPVLPISGWKGDNLITKTTNMSWWNGVDVKVDSETIHIDCLQDALEKMVRVPQRATDKPMRTPISGVFKIKGVGDVLTGRVEQGTVKPGDEVVFLPTHTSSTACTGKVFTVEMHHKSVEAAMTGDNVGLNIKGLNKDNMPRVGDVMILKSDDSIGRVKSFTVQVQIMNHPGELKVGYCPIAFVRTSRSACRMTAINWKIGKETGGKKAEDPVALKSNEVAEVVMAPQQPFVVDTFKTCEGLGRVAIMEGNSVVMLGKVTKVERA</sequence>
<dbReference type="SUPFAM" id="SSF50465">
    <property type="entry name" value="EF-Tu/eEF-1alpha/eIF2-gamma C-terminal domain"/>
    <property type="match status" value="1"/>
</dbReference>
<dbReference type="InterPro" id="IPR000795">
    <property type="entry name" value="T_Tr_GTP-bd_dom"/>
</dbReference>
<dbReference type="InterPro" id="IPR009001">
    <property type="entry name" value="Transl_elong_EF1A/Init_IF2_C"/>
</dbReference>
<dbReference type="CDD" id="cd03693">
    <property type="entry name" value="EF1_alpha_II"/>
    <property type="match status" value="1"/>
</dbReference>
<evidence type="ECO:0000313" key="5">
    <source>
        <dbReference type="EMBL" id="AAK27413.1"/>
    </source>
</evidence>
<keyword evidence="5" id="KW-0251">Elongation factor</keyword>
<dbReference type="FunFam" id="3.40.50.300:FF:002868">
    <property type="entry name" value="Eukaryotic translation elongation factor 1 alpha 2"/>
    <property type="match status" value="1"/>
</dbReference>
<dbReference type="CDD" id="cd03705">
    <property type="entry name" value="EF1_alpha_III"/>
    <property type="match status" value="1"/>
</dbReference>
<reference evidence="5" key="1">
    <citation type="submission" date="2001-01" db="EMBL/GenBank/DDBJ databases">
        <title>Alternative splice variants of elongation factor 1a from the choanoflagellate Monosiga brevicollis.</title>
        <authorList>
            <person name="King N."/>
            <person name="Carroll S.B."/>
        </authorList>
    </citation>
    <scope>NUCLEOTIDE SEQUENCE</scope>
    <source>
        <strain evidence="5">ATCC 50154</strain>
    </source>
</reference>
<dbReference type="InterPro" id="IPR027417">
    <property type="entry name" value="P-loop_NTPase"/>
</dbReference>
<dbReference type="PROSITE" id="PS00301">
    <property type="entry name" value="G_TR_1"/>
    <property type="match status" value="1"/>
</dbReference>
<dbReference type="GO" id="GO:0005525">
    <property type="term" value="F:GTP binding"/>
    <property type="evidence" value="ECO:0007669"/>
    <property type="project" value="UniProtKB-KW"/>
</dbReference>
<dbReference type="InterPro" id="IPR050100">
    <property type="entry name" value="TRAFAC_GTPase_members"/>
</dbReference>
<dbReference type="Pfam" id="PF22594">
    <property type="entry name" value="GTP-eEF1A_C"/>
    <property type="match status" value="1"/>
</dbReference>
<evidence type="ECO:0000256" key="2">
    <source>
        <dbReference type="ARBA" id="ARBA00022741"/>
    </source>
</evidence>
<dbReference type="Pfam" id="PF03144">
    <property type="entry name" value="GTP_EFTU_D2"/>
    <property type="match status" value="1"/>
</dbReference>
<dbReference type="PROSITE" id="PS51722">
    <property type="entry name" value="G_TR_2"/>
    <property type="match status" value="1"/>
</dbReference>
<keyword evidence="5" id="KW-0648">Protein biosynthesis</keyword>
<dbReference type="PRINTS" id="PR00315">
    <property type="entry name" value="ELONGATNFCT"/>
</dbReference>
<dbReference type="Gene3D" id="2.40.30.10">
    <property type="entry name" value="Translation factors"/>
    <property type="match status" value="2"/>
</dbReference>
<organism evidence="5">
    <name type="scientific">Monosiga brevicollis</name>
    <name type="common">Choanoflagellate</name>
    <dbReference type="NCBI Taxonomy" id="81824"/>
    <lineage>
        <taxon>Eukaryota</taxon>
        <taxon>Choanoflagellata</taxon>
        <taxon>Craspedida</taxon>
        <taxon>Salpingoecidae</taxon>
        <taxon>Monosiga</taxon>
    </lineage>
</organism>
<evidence type="ECO:0000256" key="1">
    <source>
        <dbReference type="ARBA" id="ARBA00007249"/>
    </source>
</evidence>
<dbReference type="FunFam" id="2.40.30.10:FF:000159">
    <property type="entry name" value="Translation elongation factor alpha"/>
    <property type="match status" value="1"/>
</dbReference>
<feature type="domain" description="Tr-type G" evidence="4">
    <location>
        <begin position="5"/>
        <end position="251"/>
    </location>
</feature>
<dbReference type="InterPro" id="IPR009000">
    <property type="entry name" value="Transl_B-barrel_sf"/>
</dbReference>
<name>Q95UT9_MONBE</name>
<dbReference type="EMBL" id="AY026073">
    <property type="protein sequence ID" value="AAK27413.1"/>
    <property type="molecule type" value="mRNA"/>
</dbReference>
<dbReference type="Gene3D" id="3.40.50.300">
    <property type="entry name" value="P-loop containing nucleotide triphosphate hydrolases"/>
    <property type="match status" value="1"/>
</dbReference>
<accession>Q95UT9</accession>
<protein>
    <submittedName>
        <fullName evidence="5">Elongation factor 1 alpha long form</fullName>
    </submittedName>
</protein>
<keyword evidence="3" id="KW-0342">GTP-binding</keyword>
<dbReference type="PANTHER" id="PTHR23115">
    <property type="entry name" value="TRANSLATION FACTOR"/>
    <property type="match status" value="1"/>
</dbReference>
<dbReference type="Pfam" id="PF00009">
    <property type="entry name" value="GTP_EFTU"/>
    <property type="match status" value="1"/>
</dbReference>
<evidence type="ECO:0000256" key="3">
    <source>
        <dbReference type="ARBA" id="ARBA00023134"/>
    </source>
</evidence>
<dbReference type="InterPro" id="IPR054696">
    <property type="entry name" value="GTP-eEF1A_C"/>
</dbReference>
<dbReference type="InterPro" id="IPR031157">
    <property type="entry name" value="G_TR_CS"/>
</dbReference>
<dbReference type="SUPFAM" id="SSF50447">
    <property type="entry name" value="Translation proteins"/>
    <property type="match status" value="1"/>
</dbReference>